<protein>
    <submittedName>
        <fullName evidence="4">Trimethylamine:corrinoid methyltransferase</fullName>
    </submittedName>
</protein>
<dbReference type="OrthoDB" id="9815793at2"/>
<proteinExistence type="inferred from homology"/>
<name>A0A1W1H7R7_9BACT</name>
<gene>
    <name evidence="4" type="ORF">MTBBW1_1330004</name>
</gene>
<dbReference type="STRING" id="1246637.MTBBW1_1330004"/>
<evidence type="ECO:0000313" key="5">
    <source>
        <dbReference type="Proteomes" id="UP000191931"/>
    </source>
</evidence>
<dbReference type="EMBL" id="FWEV01000039">
    <property type="protein sequence ID" value="SLM28418.1"/>
    <property type="molecule type" value="Genomic_DNA"/>
</dbReference>
<dbReference type="InterPro" id="IPR010426">
    <property type="entry name" value="MTTB_MeTrfase"/>
</dbReference>
<sequence>MVKNSNKPICFIADSGKDIRQIYEIACAVAGGEKEFQKKPFLLNYSEAISPLRFPSNVMDKLLFCAEKKIPICLPSGCNAGSGAPVILSGAIALGLAENLVGLVIHQLAGKGSPYLFAPNVSILDMKSTVVSYGCTEWSLTQAALADMRDEIYDIPIWSYAGATDSKIIDAQAGAEGMMSIMTAMLSRCNVIHDVGYIESGHTSSMEMVTMADELVAMSRFFTEGLPVNEESLALNVIERVAKSENNAIFLADPHTFKNFKTAHLLPELMDRSRYDAWEQEGSKDLFTRCTEKTRKILSTHEVEPKSEDVLNKIEQILHQK</sequence>
<evidence type="ECO:0000256" key="3">
    <source>
        <dbReference type="ARBA" id="ARBA00022679"/>
    </source>
</evidence>
<organism evidence="4 5">
    <name type="scientific">Desulfamplus magnetovallimortis</name>
    <dbReference type="NCBI Taxonomy" id="1246637"/>
    <lineage>
        <taxon>Bacteria</taxon>
        <taxon>Pseudomonadati</taxon>
        <taxon>Thermodesulfobacteriota</taxon>
        <taxon>Desulfobacteria</taxon>
        <taxon>Desulfobacterales</taxon>
        <taxon>Desulfobacteraceae</taxon>
        <taxon>Desulfamplus</taxon>
    </lineage>
</organism>
<keyword evidence="3 4" id="KW-0808">Transferase</keyword>
<dbReference type="AlphaFoldDB" id="A0A1W1H7R7"/>
<dbReference type="RefSeq" id="WP_080804739.1">
    <property type="nucleotide sequence ID" value="NZ_LT828548.1"/>
</dbReference>
<dbReference type="Pfam" id="PF06253">
    <property type="entry name" value="MTTB"/>
    <property type="match status" value="1"/>
</dbReference>
<reference evidence="4 5" key="1">
    <citation type="submission" date="2017-03" db="EMBL/GenBank/DDBJ databases">
        <authorList>
            <person name="Afonso C.L."/>
            <person name="Miller P.J."/>
            <person name="Scott M.A."/>
            <person name="Spackman E."/>
            <person name="Goraichik I."/>
            <person name="Dimitrov K.M."/>
            <person name="Suarez D.L."/>
            <person name="Swayne D.E."/>
        </authorList>
    </citation>
    <scope>NUCLEOTIDE SEQUENCE [LARGE SCALE GENOMIC DNA]</scope>
    <source>
        <strain evidence="4">PRJEB14757</strain>
    </source>
</reference>
<dbReference type="InterPro" id="IPR038601">
    <property type="entry name" value="MttB-like_sf"/>
</dbReference>
<dbReference type="GO" id="GO:0008168">
    <property type="term" value="F:methyltransferase activity"/>
    <property type="evidence" value="ECO:0007669"/>
    <property type="project" value="UniProtKB-KW"/>
</dbReference>
<evidence type="ECO:0000256" key="2">
    <source>
        <dbReference type="ARBA" id="ARBA00022603"/>
    </source>
</evidence>
<dbReference type="GO" id="GO:0015948">
    <property type="term" value="P:methanogenesis"/>
    <property type="evidence" value="ECO:0007669"/>
    <property type="project" value="InterPro"/>
</dbReference>
<comment type="similarity">
    <text evidence="1">Belongs to the trimethylamine methyltransferase family.</text>
</comment>
<keyword evidence="5" id="KW-1185">Reference proteome</keyword>
<accession>A0A1W1H7R7</accession>
<keyword evidence="2 4" id="KW-0489">Methyltransferase</keyword>
<evidence type="ECO:0000313" key="4">
    <source>
        <dbReference type="EMBL" id="SLM28418.1"/>
    </source>
</evidence>
<evidence type="ECO:0000256" key="1">
    <source>
        <dbReference type="ARBA" id="ARBA00007137"/>
    </source>
</evidence>
<dbReference type="Gene3D" id="3.20.20.480">
    <property type="entry name" value="Trimethylamine methyltransferase-like"/>
    <property type="match status" value="1"/>
</dbReference>
<dbReference type="GO" id="GO:0032259">
    <property type="term" value="P:methylation"/>
    <property type="evidence" value="ECO:0007669"/>
    <property type="project" value="UniProtKB-KW"/>
</dbReference>
<dbReference type="Proteomes" id="UP000191931">
    <property type="component" value="Unassembled WGS sequence"/>
</dbReference>